<dbReference type="AlphaFoldDB" id="A0A814PF12"/>
<dbReference type="EMBL" id="CAJNOC010007774">
    <property type="protein sequence ID" value="CAF1104802.1"/>
    <property type="molecule type" value="Genomic_DNA"/>
</dbReference>
<dbReference type="Proteomes" id="UP000663879">
    <property type="component" value="Unassembled WGS sequence"/>
</dbReference>
<evidence type="ECO:0008006" key="3">
    <source>
        <dbReference type="Google" id="ProtNLM"/>
    </source>
</evidence>
<comment type="caution">
    <text evidence="1">The sequence shown here is derived from an EMBL/GenBank/DDBJ whole genome shotgun (WGS) entry which is preliminary data.</text>
</comment>
<keyword evidence="2" id="KW-1185">Reference proteome</keyword>
<dbReference type="Gene3D" id="3.10.100.10">
    <property type="entry name" value="Mannose-Binding Protein A, subunit A"/>
    <property type="match status" value="1"/>
</dbReference>
<sequence>MTNEELYKIVKQIPITEELRKRQLKFIGHRLRMPIEESANIYALYQSKVRERNKIVRPSVQYIEQISKFSTNDSRVKLTIAEITNLFIQCYYAIYNKNECSLFTIDAKIDTILLSDTKIYQKIINDLLDEDIGMITIQNVLREDCSNSDLNWSLTTNTCLPGKTRFMNYSEMPNSCYHKESGWKNFEESKVYCESKGAFLFRPKTQRERLFFTQKFPNLIVFVDSRITRVGQRYKWPDGSCVFILCCNFYTLVVKGLNKIYIS</sequence>
<accession>A0A814PF12</accession>
<proteinExistence type="predicted"/>
<evidence type="ECO:0000313" key="2">
    <source>
        <dbReference type="Proteomes" id="UP000663879"/>
    </source>
</evidence>
<dbReference type="InterPro" id="IPR016186">
    <property type="entry name" value="C-type_lectin-like/link_sf"/>
</dbReference>
<gene>
    <name evidence="1" type="ORF">OXX778_LOCUS21332</name>
</gene>
<reference evidence="1" key="1">
    <citation type="submission" date="2021-02" db="EMBL/GenBank/DDBJ databases">
        <authorList>
            <person name="Nowell W R."/>
        </authorList>
    </citation>
    <scope>NUCLEOTIDE SEQUENCE</scope>
    <source>
        <strain evidence="1">Ploen Becks lab</strain>
    </source>
</reference>
<name>A0A814PF12_9BILA</name>
<dbReference type="CDD" id="cd00037">
    <property type="entry name" value="CLECT"/>
    <property type="match status" value="1"/>
</dbReference>
<dbReference type="InterPro" id="IPR016187">
    <property type="entry name" value="CTDL_fold"/>
</dbReference>
<dbReference type="SUPFAM" id="SSF56436">
    <property type="entry name" value="C-type lectin-like"/>
    <property type="match status" value="1"/>
</dbReference>
<protein>
    <recommendedName>
        <fullName evidence="3">C-type lectin domain-containing protein</fullName>
    </recommendedName>
</protein>
<evidence type="ECO:0000313" key="1">
    <source>
        <dbReference type="EMBL" id="CAF1104802.1"/>
    </source>
</evidence>
<organism evidence="1 2">
    <name type="scientific">Brachionus calyciflorus</name>
    <dbReference type="NCBI Taxonomy" id="104777"/>
    <lineage>
        <taxon>Eukaryota</taxon>
        <taxon>Metazoa</taxon>
        <taxon>Spiralia</taxon>
        <taxon>Gnathifera</taxon>
        <taxon>Rotifera</taxon>
        <taxon>Eurotatoria</taxon>
        <taxon>Monogononta</taxon>
        <taxon>Pseudotrocha</taxon>
        <taxon>Ploima</taxon>
        <taxon>Brachionidae</taxon>
        <taxon>Brachionus</taxon>
    </lineage>
</organism>